<gene>
    <name evidence="2" type="ORF">CBRE1094_LOCUS14427</name>
</gene>
<name>A0A7S2D9H4_9EUKA</name>
<keyword evidence="1" id="KW-0732">Signal</keyword>
<proteinExistence type="predicted"/>
<feature type="signal peptide" evidence="1">
    <location>
        <begin position="1"/>
        <end position="24"/>
    </location>
</feature>
<feature type="chain" id="PRO_5031075844" evidence="1">
    <location>
        <begin position="25"/>
        <end position="127"/>
    </location>
</feature>
<protein>
    <submittedName>
        <fullName evidence="2">Uncharacterized protein</fullName>
    </submittedName>
</protein>
<evidence type="ECO:0000256" key="1">
    <source>
        <dbReference type="SAM" id="SignalP"/>
    </source>
</evidence>
<accession>A0A7S2D9H4</accession>
<dbReference type="AlphaFoldDB" id="A0A7S2D9H4"/>
<evidence type="ECO:0000313" key="2">
    <source>
        <dbReference type="EMBL" id="CAD9446273.1"/>
    </source>
</evidence>
<sequence length="127" mass="13576">MGMALHMQQTDASVICVCACLVLCCGPCCELMDAPRCERMRTFEQVRDEGAIFGELLVFGSSITAFEFGTSDDGVLVLTDCAVEEGMDEHGGVVSSLTGYFESATEGSGEFTLQMMADGRSFEGQVT</sequence>
<dbReference type="EMBL" id="HBGU01026606">
    <property type="protein sequence ID" value="CAD9446273.1"/>
    <property type="molecule type" value="Transcribed_RNA"/>
</dbReference>
<reference evidence="2" key="1">
    <citation type="submission" date="2021-01" db="EMBL/GenBank/DDBJ databases">
        <authorList>
            <person name="Corre E."/>
            <person name="Pelletier E."/>
            <person name="Niang G."/>
            <person name="Scheremetjew M."/>
            <person name="Finn R."/>
            <person name="Kale V."/>
            <person name="Holt S."/>
            <person name="Cochrane G."/>
            <person name="Meng A."/>
            <person name="Brown T."/>
            <person name="Cohen L."/>
        </authorList>
    </citation>
    <scope>NUCLEOTIDE SEQUENCE</scope>
    <source>
        <strain evidence="2">UTEX LB 985</strain>
    </source>
</reference>
<organism evidence="2">
    <name type="scientific">Haptolina brevifila</name>
    <dbReference type="NCBI Taxonomy" id="156173"/>
    <lineage>
        <taxon>Eukaryota</taxon>
        <taxon>Haptista</taxon>
        <taxon>Haptophyta</taxon>
        <taxon>Prymnesiophyceae</taxon>
        <taxon>Prymnesiales</taxon>
        <taxon>Prymnesiaceae</taxon>
        <taxon>Haptolina</taxon>
    </lineage>
</organism>